<dbReference type="GO" id="GO:0005886">
    <property type="term" value="C:plasma membrane"/>
    <property type="evidence" value="ECO:0007669"/>
    <property type="project" value="UniProtKB-SubCell"/>
</dbReference>
<feature type="transmembrane region" description="Helical" evidence="7">
    <location>
        <begin position="362"/>
        <end position="384"/>
    </location>
</feature>
<reference evidence="9" key="1">
    <citation type="submission" date="2020-09" db="EMBL/GenBank/DDBJ databases">
        <title>New species isolated from human feces.</title>
        <authorList>
            <person name="Kitahara M."/>
            <person name="Shigeno Y."/>
            <person name="Shime M."/>
            <person name="Matsumoto Y."/>
            <person name="Nakamura S."/>
            <person name="Motooka D."/>
            <person name="Fukuoka S."/>
            <person name="Nishikawa H."/>
            <person name="Benno Y."/>
        </authorList>
    </citation>
    <scope>NUCLEOTIDE SEQUENCE</scope>
    <source>
        <strain evidence="9">MM59</strain>
    </source>
</reference>
<feature type="transmembrane region" description="Helical" evidence="7">
    <location>
        <begin position="90"/>
        <end position="122"/>
    </location>
</feature>
<feature type="transmembrane region" description="Helical" evidence="7">
    <location>
        <begin position="314"/>
        <end position="342"/>
    </location>
</feature>
<feature type="transmembrane region" description="Helical" evidence="7">
    <location>
        <begin position="211"/>
        <end position="233"/>
    </location>
</feature>
<proteinExistence type="predicted"/>
<evidence type="ECO:0000256" key="5">
    <source>
        <dbReference type="ARBA" id="ARBA00022989"/>
    </source>
</evidence>
<evidence type="ECO:0000313" key="10">
    <source>
        <dbReference type="Proteomes" id="UP000679848"/>
    </source>
</evidence>
<dbReference type="Pfam" id="PF06808">
    <property type="entry name" value="DctM"/>
    <property type="match status" value="1"/>
</dbReference>
<dbReference type="KEGG" id="pfaa:MM59RIKEN_15220"/>
<evidence type="ECO:0000256" key="7">
    <source>
        <dbReference type="SAM" id="Phobius"/>
    </source>
</evidence>
<keyword evidence="4 7" id="KW-0812">Transmembrane</keyword>
<keyword evidence="6 7" id="KW-0472">Membrane</keyword>
<feature type="transmembrane region" description="Helical" evidence="7">
    <location>
        <begin position="47"/>
        <end position="70"/>
    </location>
</feature>
<keyword evidence="3" id="KW-0997">Cell inner membrane</keyword>
<feature type="transmembrane region" description="Helical" evidence="7">
    <location>
        <begin position="396"/>
        <end position="415"/>
    </location>
</feature>
<evidence type="ECO:0000256" key="3">
    <source>
        <dbReference type="ARBA" id="ARBA00022519"/>
    </source>
</evidence>
<evidence type="ECO:0000313" key="9">
    <source>
        <dbReference type="EMBL" id="BCK84203.1"/>
    </source>
</evidence>
<dbReference type="GO" id="GO:0022857">
    <property type="term" value="F:transmembrane transporter activity"/>
    <property type="evidence" value="ECO:0007669"/>
    <property type="project" value="TreeGrafter"/>
</dbReference>
<accession>A0A810QIC4</accession>
<name>A0A810QIC4_9FIRM</name>
<dbReference type="PANTHER" id="PTHR33362">
    <property type="entry name" value="SIALIC ACID TRAP TRANSPORTER PERMEASE PROTEIN SIAT-RELATED"/>
    <property type="match status" value="1"/>
</dbReference>
<keyword evidence="2" id="KW-1003">Cell membrane</keyword>
<dbReference type="EMBL" id="AP023420">
    <property type="protein sequence ID" value="BCK84203.1"/>
    <property type="molecule type" value="Genomic_DNA"/>
</dbReference>
<organism evidence="9 10">
    <name type="scientific">Pusillibacter faecalis</name>
    <dbReference type="NCBI Taxonomy" id="2714358"/>
    <lineage>
        <taxon>Bacteria</taxon>
        <taxon>Bacillati</taxon>
        <taxon>Bacillota</taxon>
        <taxon>Clostridia</taxon>
        <taxon>Eubacteriales</taxon>
        <taxon>Oscillospiraceae</taxon>
        <taxon>Pusillibacter</taxon>
    </lineage>
</organism>
<comment type="subcellular location">
    <subcellularLocation>
        <location evidence="1">Cell inner membrane</location>
        <topology evidence="1">Multi-pass membrane protein</topology>
    </subcellularLocation>
</comment>
<feature type="transmembrane region" description="Helical" evidence="7">
    <location>
        <begin position="134"/>
        <end position="160"/>
    </location>
</feature>
<dbReference type="Proteomes" id="UP000679848">
    <property type="component" value="Chromosome"/>
</dbReference>
<dbReference type="RefSeq" id="WP_187030176.1">
    <property type="nucleotide sequence ID" value="NZ_AP023420.1"/>
</dbReference>
<gene>
    <name evidence="9" type="ORF">MM59RIKEN_15220</name>
</gene>
<keyword evidence="10" id="KW-1185">Reference proteome</keyword>
<dbReference type="NCBIfam" id="TIGR00786">
    <property type="entry name" value="dctM"/>
    <property type="match status" value="1"/>
</dbReference>
<dbReference type="PANTHER" id="PTHR33362:SF2">
    <property type="entry name" value="TRAP TRANSPORTER LARGE PERMEASE PROTEIN"/>
    <property type="match status" value="1"/>
</dbReference>
<evidence type="ECO:0000259" key="8">
    <source>
        <dbReference type="Pfam" id="PF06808"/>
    </source>
</evidence>
<keyword evidence="5 7" id="KW-1133">Transmembrane helix</keyword>
<dbReference type="PIRSF" id="PIRSF006066">
    <property type="entry name" value="HI0050"/>
    <property type="match status" value="1"/>
</dbReference>
<dbReference type="InterPro" id="IPR010656">
    <property type="entry name" value="DctM"/>
</dbReference>
<feature type="domain" description="TRAP C4-dicarboxylate transport system permease DctM subunit" evidence="8">
    <location>
        <begin position="8"/>
        <end position="414"/>
    </location>
</feature>
<evidence type="ECO:0000256" key="6">
    <source>
        <dbReference type="ARBA" id="ARBA00023136"/>
    </source>
</evidence>
<feature type="transmembrane region" description="Helical" evidence="7">
    <location>
        <begin position="263"/>
        <end position="283"/>
    </location>
</feature>
<sequence>MSVGLVTIVGLLVLSICGVPIFLALGTATLAAMALGGMPLIVIPQQTFAGINSTAMLAIPFFMLAGNIMSRSITMKLVDVSNALFGWVKGSLAVVTVVASALFGAISGSATATCSAIGGMTIPAMKKEGYSDSFAAATASMASILGPMIPPSITLIVYASATETSISALFQATVIPGVLLALFLVGYSLWYGKKKDLPSRPKQNAQQIFRTFRSSIWALLMPVIILGGIFGGIFTATEAAAVSVIYALLISLFVYRDMSWKEILPSMAEAGVSAAAIMILVGVSKSSSYVITTSGLPAAVLDLFANLTDNKYIILLLVNLLFLVIGMLMEANAAVVMMTPLLRPLMLSLGLSDIHFCMMMCVNLYIGLMTPPVGVCLLLGNQIAGARLERTLKDALPMLGLGLIVLLLVTYVPAVTEWIPSVLGS</sequence>
<dbReference type="InterPro" id="IPR004681">
    <property type="entry name" value="TRAP_DctM"/>
</dbReference>
<dbReference type="AlphaFoldDB" id="A0A810QIC4"/>
<feature type="transmembrane region" description="Helical" evidence="7">
    <location>
        <begin position="239"/>
        <end position="256"/>
    </location>
</feature>
<feature type="transmembrane region" description="Helical" evidence="7">
    <location>
        <begin position="6"/>
        <end position="35"/>
    </location>
</feature>
<evidence type="ECO:0000256" key="2">
    <source>
        <dbReference type="ARBA" id="ARBA00022475"/>
    </source>
</evidence>
<feature type="transmembrane region" description="Helical" evidence="7">
    <location>
        <begin position="289"/>
        <end position="307"/>
    </location>
</feature>
<evidence type="ECO:0000256" key="4">
    <source>
        <dbReference type="ARBA" id="ARBA00022692"/>
    </source>
</evidence>
<evidence type="ECO:0000256" key="1">
    <source>
        <dbReference type="ARBA" id="ARBA00004429"/>
    </source>
</evidence>
<feature type="transmembrane region" description="Helical" evidence="7">
    <location>
        <begin position="166"/>
        <end position="190"/>
    </location>
</feature>
<protein>
    <submittedName>
        <fullName evidence="9">Membrane protein</fullName>
    </submittedName>
</protein>